<keyword evidence="2" id="KW-0227">DNA damage</keyword>
<dbReference type="InterPro" id="IPR027421">
    <property type="entry name" value="DNA_pol_lamdba_lyase_dom_sf"/>
</dbReference>
<comment type="catalytic activity">
    <reaction evidence="5">
        <text>DNA(n) + a 2'-deoxyribonucleoside 5'-triphosphate = DNA(n+1) + diphosphate</text>
        <dbReference type="Rhea" id="RHEA:22508"/>
        <dbReference type="Rhea" id="RHEA-COMP:17339"/>
        <dbReference type="Rhea" id="RHEA-COMP:17340"/>
        <dbReference type="ChEBI" id="CHEBI:33019"/>
        <dbReference type="ChEBI" id="CHEBI:61560"/>
        <dbReference type="ChEBI" id="CHEBI:173112"/>
        <dbReference type="EC" id="2.7.7.7"/>
    </reaction>
</comment>
<dbReference type="SUPFAM" id="SSF81301">
    <property type="entry name" value="Nucleotidyltransferase"/>
    <property type="match status" value="1"/>
</dbReference>
<dbReference type="STRING" id="1121324.CLIT_10c04750"/>
<accession>A0A069RG09</accession>
<protein>
    <recommendedName>
        <fullName evidence="1">DNA-directed DNA polymerase</fullName>
        <ecNumber evidence="1">2.7.7.7</ecNumber>
    </recommendedName>
</protein>
<keyword evidence="7" id="KW-0808">Transferase</keyword>
<proteinExistence type="predicted"/>
<feature type="domain" description="DNA-directed DNA polymerase X" evidence="6">
    <location>
        <begin position="1"/>
        <end position="289"/>
    </location>
</feature>
<dbReference type="OrthoDB" id="9804333at2"/>
<dbReference type="GO" id="GO:0004527">
    <property type="term" value="F:exonuclease activity"/>
    <property type="evidence" value="ECO:0007669"/>
    <property type="project" value="UniProtKB-KW"/>
</dbReference>
<dbReference type="EC" id="2.7.7.7" evidence="1"/>
<keyword evidence="7" id="KW-0378">Hydrolase</keyword>
<dbReference type="SUPFAM" id="SSF47802">
    <property type="entry name" value="DNA polymerase beta, N-terminal domain-like"/>
    <property type="match status" value="1"/>
</dbReference>
<dbReference type="Gene3D" id="3.30.460.10">
    <property type="entry name" value="Beta Polymerase, domain 2"/>
    <property type="match status" value="1"/>
</dbReference>
<evidence type="ECO:0000313" key="8">
    <source>
        <dbReference type="Proteomes" id="UP000027946"/>
    </source>
</evidence>
<dbReference type="Gene3D" id="1.10.150.20">
    <property type="entry name" value="5' to 3' exonuclease, C-terminal subdomain"/>
    <property type="match status" value="1"/>
</dbReference>
<dbReference type="AlphaFoldDB" id="A0A069RG09"/>
<evidence type="ECO:0000256" key="2">
    <source>
        <dbReference type="ARBA" id="ARBA00022763"/>
    </source>
</evidence>
<reference evidence="7 8" key="1">
    <citation type="submission" date="2014-03" db="EMBL/GenBank/DDBJ databases">
        <title>Genome sequence of Clostridium litorale W6, DSM 5388.</title>
        <authorList>
            <person name="Poehlein A."/>
            <person name="Jagirdar A."/>
            <person name="Khonsari B."/>
            <person name="Chibani C.M."/>
            <person name="Gutierrez Gutierrez D.A."/>
            <person name="Davydova E."/>
            <person name="Alghaithi H.S."/>
            <person name="Nair K.P."/>
            <person name="Dhamotharan K."/>
            <person name="Chandran L."/>
            <person name="G W."/>
            <person name="Daniel R."/>
        </authorList>
    </citation>
    <scope>NUCLEOTIDE SEQUENCE [LARGE SCALE GENOMIC DNA]</scope>
    <source>
        <strain evidence="7 8">W6</strain>
    </source>
</reference>
<keyword evidence="8" id="KW-1185">Reference proteome</keyword>
<dbReference type="InterPro" id="IPR043519">
    <property type="entry name" value="NT_sf"/>
</dbReference>
<dbReference type="EMBL" id="JJMM01000010">
    <property type="protein sequence ID" value="KDR95748.1"/>
    <property type="molecule type" value="Genomic_DNA"/>
</dbReference>
<dbReference type="Pfam" id="PF14791">
    <property type="entry name" value="DNA_pol_B_thumb"/>
    <property type="match status" value="1"/>
</dbReference>
<dbReference type="eggNOG" id="COG1387">
    <property type="taxonomic scope" value="Bacteria"/>
</dbReference>
<keyword evidence="4" id="KW-0234">DNA repair</keyword>
<dbReference type="InterPro" id="IPR010996">
    <property type="entry name" value="HHH_MUS81"/>
</dbReference>
<dbReference type="eggNOG" id="COG1796">
    <property type="taxonomic scope" value="Bacteria"/>
</dbReference>
<evidence type="ECO:0000256" key="5">
    <source>
        <dbReference type="ARBA" id="ARBA00049244"/>
    </source>
</evidence>
<keyword evidence="3" id="KW-0239">DNA-directed DNA polymerase</keyword>
<keyword evidence="7" id="KW-0540">Nuclease</keyword>
<dbReference type="RefSeq" id="WP_038264267.1">
    <property type="nucleotide sequence ID" value="NZ_FSRH01000011.1"/>
</dbReference>
<evidence type="ECO:0000256" key="3">
    <source>
        <dbReference type="ARBA" id="ARBA00022932"/>
    </source>
</evidence>
<dbReference type="PANTHER" id="PTHR11276">
    <property type="entry name" value="DNA POLYMERASE TYPE-X FAMILY MEMBER"/>
    <property type="match status" value="1"/>
</dbReference>
<dbReference type="InterPro" id="IPR029398">
    <property type="entry name" value="PolB_thumb"/>
</dbReference>
<dbReference type="Pfam" id="PF14716">
    <property type="entry name" value="HHH_8"/>
    <property type="match status" value="1"/>
</dbReference>
<evidence type="ECO:0000259" key="6">
    <source>
        <dbReference type="SMART" id="SM00483"/>
    </source>
</evidence>
<keyword evidence="7" id="KW-0269">Exonuclease</keyword>
<dbReference type="SMART" id="SM00483">
    <property type="entry name" value="POLXc"/>
    <property type="match status" value="1"/>
</dbReference>
<gene>
    <name evidence="7" type="primary">polX</name>
    <name evidence="7" type="ORF">CLIT_10c04750</name>
</gene>
<dbReference type="InterPro" id="IPR002008">
    <property type="entry name" value="DNA_pol_X_beta-like"/>
</dbReference>
<dbReference type="GO" id="GO:0003677">
    <property type="term" value="F:DNA binding"/>
    <property type="evidence" value="ECO:0007669"/>
    <property type="project" value="InterPro"/>
</dbReference>
<dbReference type="GO" id="GO:0003887">
    <property type="term" value="F:DNA-directed DNA polymerase activity"/>
    <property type="evidence" value="ECO:0007669"/>
    <property type="project" value="UniProtKB-KW"/>
</dbReference>
<dbReference type="Gene3D" id="1.10.150.110">
    <property type="entry name" value="DNA polymerase beta, N-terminal domain-like"/>
    <property type="match status" value="1"/>
</dbReference>
<keyword evidence="7" id="KW-0548">Nucleotidyltransferase</keyword>
<dbReference type="SUPFAM" id="SSF89550">
    <property type="entry name" value="PHP domain-like"/>
    <property type="match status" value="1"/>
</dbReference>
<evidence type="ECO:0000313" key="7">
    <source>
        <dbReference type="EMBL" id="KDR95748.1"/>
    </source>
</evidence>
<dbReference type="Pfam" id="PF14520">
    <property type="entry name" value="HHH_5"/>
    <property type="match status" value="1"/>
</dbReference>
<dbReference type="InterPro" id="IPR016195">
    <property type="entry name" value="Pol/histidinol_Pase-like"/>
</dbReference>
<organism evidence="7 8">
    <name type="scientific">Peptoclostridium litorale DSM 5388</name>
    <dbReference type="NCBI Taxonomy" id="1121324"/>
    <lineage>
        <taxon>Bacteria</taxon>
        <taxon>Bacillati</taxon>
        <taxon>Bacillota</taxon>
        <taxon>Clostridia</taxon>
        <taxon>Peptostreptococcales</taxon>
        <taxon>Peptoclostridiaceae</taxon>
        <taxon>Peptoclostridium</taxon>
    </lineage>
</organism>
<dbReference type="Proteomes" id="UP000027946">
    <property type="component" value="Unassembled WGS sequence"/>
</dbReference>
<dbReference type="InterPro" id="IPR022312">
    <property type="entry name" value="DNA_pol_X"/>
</dbReference>
<evidence type="ECO:0000256" key="1">
    <source>
        <dbReference type="ARBA" id="ARBA00012417"/>
    </source>
</evidence>
<dbReference type="GO" id="GO:0006281">
    <property type="term" value="P:DNA repair"/>
    <property type="evidence" value="ECO:0007669"/>
    <property type="project" value="UniProtKB-KW"/>
</dbReference>
<dbReference type="PANTHER" id="PTHR11276:SF28">
    <property type="entry name" value="DNA POLYMERASE LAMBDA"/>
    <property type="match status" value="1"/>
</dbReference>
<comment type="caution">
    <text evidence="7">The sequence shown here is derived from an EMBL/GenBank/DDBJ whole genome shotgun (WGS) entry which is preliminary data.</text>
</comment>
<dbReference type="InterPro" id="IPR002054">
    <property type="entry name" value="DNA-dir_DNA_pol_X"/>
</dbReference>
<name>A0A069RG09_PEPLI</name>
<dbReference type="PRINTS" id="PR00870">
    <property type="entry name" value="DNAPOLXBETA"/>
</dbReference>
<evidence type="ECO:0000256" key="4">
    <source>
        <dbReference type="ARBA" id="ARBA00023204"/>
    </source>
</evidence>
<dbReference type="Gene3D" id="3.20.20.140">
    <property type="entry name" value="Metal-dependent hydrolases"/>
    <property type="match status" value="1"/>
</dbReference>
<sequence>MVNNIYIAKIFNEYADLIEIEGANRFHVNAYRNAAYNILNLPKSVEDMIREGRDLTEIPGIGKELAEKISKIVETGSFPKFEELTGRMPLELIEITKIRGLGPMRTASLYKELGIKSIKELEKAAAEARIRSLRGFDSKLGQAIIEGIKQREVAKKRFKLSLAQSIAQPLVEYLKACEGVKEEEIAGSYRRGRETVGDLDIRAVPQVSYGAALCYFTGSKEHNVALRQLALEKGYEYLAVSDHSKRLTVARGLNIERLARQIGEIDILNEKLDGIVLLKSIEVDINTRSSHRENGKHEGAL</sequence>
<dbReference type="SUPFAM" id="SSF158702">
    <property type="entry name" value="Sec63 N-terminal domain-like"/>
    <property type="match status" value="1"/>
</dbReference>